<reference evidence="1" key="1">
    <citation type="submission" date="2021-06" db="EMBL/GenBank/DDBJ databases">
        <authorList>
            <person name="Kallberg Y."/>
            <person name="Tangrot J."/>
            <person name="Rosling A."/>
        </authorList>
    </citation>
    <scope>NUCLEOTIDE SEQUENCE</scope>
    <source>
        <strain evidence="1">MA461A</strain>
    </source>
</reference>
<dbReference type="Proteomes" id="UP000789920">
    <property type="component" value="Unassembled WGS sequence"/>
</dbReference>
<dbReference type="EMBL" id="CAJVQC010001699">
    <property type="protein sequence ID" value="CAG8498855.1"/>
    <property type="molecule type" value="Genomic_DNA"/>
</dbReference>
<accession>A0ACA9KXS3</accession>
<gene>
    <name evidence="1" type="ORF">RPERSI_LOCUS1725</name>
</gene>
<keyword evidence="2" id="KW-1185">Reference proteome</keyword>
<comment type="caution">
    <text evidence="1">The sequence shown here is derived from an EMBL/GenBank/DDBJ whole genome shotgun (WGS) entry which is preliminary data.</text>
</comment>
<protein>
    <submittedName>
        <fullName evidence="1">17784_t:CDS:1</fullName>
    </submittedName>
</protein>
<sequence>MKTRKSLCEKSATLNETSANTEKQTASNQDIEESEKNFSEITSNIGEIEENSSEITSSPLKKQRLHKDKHIESYMNIDESDQEDQESNSDIETDNNDIIESRLTSPLPLNEEKLSNKRLLANNKKFEELNYNQQISQKPDELQEISSKFEAAAWLAKHSHILDLAFEIYNAISRTLENSQESLSKLKFLLSDRMSLITLTMIANLELEAKALFLRTRNNIPALYTELASAIYGISKVDKQMPALIKKCEILSQFLEATEQPALRSNKRIWNALSDFKTDMKVALRSCDAITVNLPIPTVLGIVVRLPVQDLLKYKTDQQRSK</sequence>
<name>A0ACA9KXS3_9GLOM</name>
<organism evidence="1 2">
    <name type="scientific">Racocetra persica</name>
    <dbReference type="NCBI Taxonomy" id="160502"/>
    <lineage>
        <taxon>Eukaryota</taxon>
        <taxon>Fungi</taxon>
        <taxon>Fungi incertae sedis</taxon>
        <taxon>Mucoromycota</taxon>
        <taxon>Glomeromycotina</taxon>
        <taxon>Glomeromycetes</taxon>
        <taxon>Diversisporales</taxon>
        <taxon>Gigasporaceae</taxon>
        <taxon>Racocetra</taxon>
    </lineage>
</organism>
<proteinExistence type="predicted"/>
<evidence type="ECO:0000313" key="2">
    <source>
        <dbReference type="Proteomes" id="UP000789920"/>
    </source>
</evidence>
<evidence type="ECO:0000313" key="1">
    <source>
        <dbReference type="EMBL" id="CAG8498855.1"/>
    </source>
</evidence>